<comment type="caution">
    <text evidence="10">The sequence shown here is derived from an EMBL/GenBank/DDBJ whole genome shotgun (WGS) entry which is preliminary data.</text>
</comment>
<feature type="transmembrane region" description="Helical" evidence="8">
    <location>
        <begin position="43"/>
        <end position="66"/>
    </location>
</feature>
<keyword evidence="6 8" id="KW-1133">Transmembrane helix</keyword>
<dbReference type="EMBL" id="LJGU01000127">
    <property type="protein sequence ID" value="OEV02857.1"/>
    <property type="molecule type" value="Genomic_DNA"/>
</dbReference>
<dbReference type="AlphaFoldDB" id="A0A1E7KFZ6"/>
<dbReference type="STRING" id="1075402.AN216_15760"/>
<gene>
    <name evidence="10" type="ORF">AN216_15760</name>
</gene>
<feature type="transmembrane region" description="Helical" evidence="8">
    <location>
        <begin position="465"/>
        <end position="484"/>
    </location>
</feature>
<feature type="transmembrane region" description="Helical" evidence="8">
    <location>
        <begin position="441"/>
        <end position="459"/>
    </location>
</feature>
<name>A0A1E7KFZ6_9ACTN</name>
<organism evidence="10 11">
    <name type="scientific">Streptomyces oceani</name>
    <dbReference type="NCBI Taxonomy" id="1075402"/>
    <lineage>
        <taxon>Bacteria</taxon>
        <taxon>Bacillati</taxon>
        <taxon>Actinomycetota</taxon>
        <taxon>Actinomycetes</taxon>
        <taxon>Kitasatosporales</taxon>
        <taxon>Streptomycetaceae</taxon>
        <taxon>Streptomyces</taxon>
    </lineage>
</organism>
<feature type="region of interest" description="Disordered" evidence="9">
    <location>
        <begin position="499"/>
        <end position="537"/>
    </location>
</feature>
<proteinExistence type="inferred from homology"/>
<dbReference type="NCBIfam" id="TIGR00835">
    <property type="entry name" value="agcS"/>
    <property type="match status" value="1"/>
</dbReference>
<keyword evidence="11" id="KW-1185">Reference proteome</keyword>
<evidence type="ECO:0000313" key="10">
    <source>
        <dbReference type="EMBL" id="OEV02857.1"/>
    </source>
</evidence>
<feature type="transmembrane region" description="Helical" evidence="8">
    <location>
        <begin position="397"/>
        <end position="420"/>
    </location>
</feature>
<dbReference type="PANTHER" id="PTHR30330:SF3">
    <property type="entry name" value="TRANSCRIPTIONAL REGULATOR, LRP FAMILY"/>
    <property type="match status" value="1"/>
</dbReference>
<dbReference type="Proteomes" id="UP000176101">
    <property type="component" value="Unassembled WGS sequence"/>
</dbReference>
<dbReference type="Gene3D" id="1.20.1740.10">
    <property type="entry name" value="Amino acid/polyamine transporter I"/>
    <property type="match status" value="1"/>
</dbReference>
<dbReference type="RefSeq" id="WP_070197256.1">
    <property type="nucleotide sequence ID" value="NZ_LJGU01000127.1"/>
</dbReference>
<evidence type="ECO:0000313" key="11">
    <source>
        <dbReference type="Proteomes" id="UP000176101"/>
    </source>
</evidence>
<dbReference type="InterPro" id="IPR001463">
    <property type="entry name" value="Na/Ala_symport"/>
</dbReference>
<dbReference type="PRINTS" id="PR00175">
    <property type="entry name" value="NAALASMPORT"/>
</dbReference>
<dbReference type="GO" id="GO:0005886">
    <property type="term" value="C:plasma membrane"/>
    <property type="evidence" value="ECO:0007669"/>
    <property type="project" value="UniProtKB-SubCell"/>
</dbReference>
<accession>A0A1E7KFZ6</accession>
<keyword evidence="5 8" id="KW-0812">Transmembrane</keyword>
<evidence type="ECO:0000256" key="2">
    <source>
        <dbReference type="ARBA" id="ARBA00009261"/>
    </source>
</evidence>
<protein>
    <submittedName>
        <fullName evidence="10">D-alanine glycine permease</fullName>
    </submittedName>
</protein>
<dbReference type="Pfam" id="PF01235">
    <property type="entry name" value="Na_Ala_symp"/>
    <property type="match status" value="1"/>
</dbReference>
<feature type="transmembrane region" description="Helical" evidence="8">
    <location>
        <begin position="251"/>
        <end position="271"/>
    </location>
</feature>
<feature type="transmembrane region" description="Helical" evidence="8">
    <location>
        <begin position="216"/>
        <end position="239"/>
    </location>
</feature>
<evidence type="ECO:0000256" key="3">
    <source>
        <dbReference type="ARBA" id="ARBA00022448"/>
    </source>
</evidence>
<keyword evidence="3 8" id="KW-0813">Transport</keyword>
<dbReference type="PATRIC" id="fig|1075402.3.peg.2079"/>
<comment type="subcellular location">
    <subcellularLocation>
        <location evidence="1 8">Cell membrane</location>
        <topology evidence="1 8">Multi-pass membrane protein</topology>
    </subcellularLocation>
</comment>
<dbReference type="FunFam" id="1.20.1740.10:FF:000059">
    <property type="entry name" value="Na(+)-linked D-alanine glycine permease"/>
    <property type="match status" value="1"/>
</dbReference>
<evidence type="ECO:0000256" key="8">
    <source>
        <dbReference type="RuleBase" id="RU363064"/>
    </source>
</evidence>
<keyword evidence="7 8" id="KW-0472">Membrane</keyword>
<comment type="similarity">
    <text evidence="2 8">Belongs to the alanine or glycine:cation symporter (AGCS) (TC 2.A.25) family.</text>
</comment>
<keyword evidence="4 8" id="KW-1003">Cell membrane</keyword>
<evidence type="ECO:0000256" key="1">
    <source>
        <dbReference type="ARBA" id="ARBA00004651"/>
    </source>
</evidence>
<feature type="transmembrane region" description="Helical" evidence="8">
    <location>
        <begin position="176"/>
        <end position="196"/>
    </location>
</feature>
<dbReference type="PANTHER" id="PTHR30330">
    <property type="entry name" value="AGSS FAMILY TRANSPORTER, SODIUM-ALANINE"/>
    <property type="match status" value="1"/>
</dbReference>
<dbReference type="OrthoDB" id="9806926at2"/>
<reference evidence="10 11" key="1">
    <citation type="journal article" date="2016" name="Front. Microbiol.">
        <title>Comparative Genomics Analysis of Streptomyces Species Reveals Their Adaptation to the Marine Environment and Their Diversity at the Genomic Level.</title>
        <authorList>
            <person name="Tian X."/>
            <person name="Zhang Z."/>
            <person name="Yang T."/>
            <person name="Chen M."/>
            <person name="Li J."/>
            <person name="Chen F."/>
            <person name="Yang J."/>
            <person name="Li W."/>
            <person name="Zhang B."/>
            <person name="Zhang Z."/>
            <person name="Wu J."/>
            <person name="Zhang C."/>
            <person name="Long L."/>
            <person name="Xiao J."/>
        </authorList>
    </citation>
    <scope>NUCLEOTIDE SEQUENCE [LARGE SCALE GENOMIC DNA]</scope>
    <source>
        <strain evidence="10 11">SCSIO 02100</strain>
    </source>
</reference>
<comment type="caution">
    <text evidence="8">Lacks conserved residue(s) required for the propagation of feature annotation.</text>
</comment>
<sequence>MANDSWTDQVDESINEFVEPISTFLSDVVFYAVPLFGTDFPLIVGWLVAAGIILSAYFGFVQFRYVKTALKLVRGKYEQKDAPGEITHFQALTSAVSGTVGLGNIAGVAIAVSIGGPGATFWMVLCGVLGMATKFVECTLGVKYREVHADGTVSGGPMHYLRKGMAERGYAGLGKVLSYCSCIMILGFTFFGGNLFQVNQSLEQLTTVTGDEDSFFSSSGGSLLFGVIAAVMVALVLLGGIRAIGNVTSRLVPAMGVIYVTACLAVIGFNIGDVPSALGTIVGEAFNPEGVAGGMIGALIVGFQRAAFSNEAGIGSAPTAHAAVKTKHPATEGLVATIEPFVDTVIVCTMTALTIVIAGGPMYEQLRDDAAAGKAVDDSTSNGISVTSDAFETALPWFPSVLTVAVILFAFSTLITWSYYGMKSWTYLFGGGKTSETIYKVCFCFIVIMGAMLSLGTLVSLSDATLFAAALFNIIGLYFLMPVVKKELKKVIEYTRRRDAGESEEAIEASWAAQGTEQSASGKVGTTDGDASSAGTA</sequence>
<evidence type="ECO:0000256" key="9">
    <source>
        <dbReference type="SAM" id="MobiDB-lite"/>
    </source>
</evidence>
<evidence type="ECO:0000256" key="5">
    <source>
        <dbReference type="ARBA" id="ARBA00022692"/>
    </source>
</evidence>
<dbReference type="GO" id="GO:0005283">
    <property type="term" value="F:amino acid:sodium symporter activity"/>
    <property type="evidence" value="ECO:0007669"/>
    <property type="project" value="InterPro"/>
</dbReference>
<evidence type="ECO:0000256" key="6">
    <source>
        <dbReference type="ARBA" id="ARBA00022989"/>
    </source>
</evidence>
<evidence type="ECO:0000256" key="4">
    <source>
        <dbReference type="ARBA" id="ARBA00022475"/>
    </source>
</evidence>
<evidence type="ECO:0000256" key="7">
    <source>
        <dbReference type="ARBA" id="ARBA00023136"/>
    </source>
</evidence>
<keyword evidence="8" id="KW-0769">Symport</keyword>